<evidence type="ECO:0000313" key="8">
    <source>
        <dbReference type="EMBL" id="KAF6828505.1"/>
    </source>
</evidence>
<keyword evidence="9" id="KW-1185">Reference proteome</keyword>
<accession>A0A8H6KBX6</accession>
<feature type="transmembrane region" description="Helical" evidence="7">
    <location>
        <begin position="1118"/>
        <end position="1138"/>
    </location>
</feature>
<dbReference type="InterPro" id="IPR002523">
    <property type="entry name" value="MgTranspt_CorA/ZnTranspt_ZntB"/>
</dbReference>
<dbReference type="GO" id="GO:0016020">
    <property type="term" value="C:membrane"/>
    <property type="evidence" value="ECO:0007669"/>
    <property type="project" value="UniProtKB-SubCell"/>
</dbReference>
<reference evidence="8" key="1">
    <citation type="journal article" date="2020" name="Phytopathology">
        <title>Genome Sequence Resources of Colletotrichum truncatum, C. plurivorum, C. musicola, and C. sojae: Four Species Pathogenic to Soybean (Glycine max).</title>
        <authorList>
            <person name="Rogerio F."/>
            <person name="Boufleur T.R."/>
            <person name="Ciampi-Guillardi M."/>
            <person name="Sukno S.A."/>
            <person name="Thon M.R."/>
            <person name="Massola Junior N.S."/>
            <person name="Baroncelli R."/>
        </authorList>
    </citation>
    <scope>NUCLEOTIDE SEQUENCE</scope>
    <source>
        <strain evidence="8">LFN00145</strain>
    </source>
</reference>
<keyword evidence="3 7" id="KW-1133">Transmembrane helix</keyword>
<dbReference type="AlphaFoldDB" id="A0A8H6KBX6"/>
<dbReference type="Gene3D" id="1.20.58.340">
    <property type="entry name" value="Magnesium transport protein CorA, transmembrane region"/>
    <property type="match status" value="1"/>
</dbReference>
<dbReference type="InterPro" id="IPR045863">
    <property type="entry name" value="CorA_TM1_TM2"/>
</dbReference>
<keyword evidence="5" id="KW-0175">Coiled coil</keyword>
<dbReference type="SUPFAM" id="SSF144083">
    <property type="entry name" value="Magnesium transport protein CorA, transmembrane region"/>
    <property type="match status" value="1"/>
</dbReference>
<dbReference type="PANTHER" id="PTHR47685:SF1">
    <property type="entry name" value="MAGNESIUM TRANSPORT PROTEIN CORA"/>
    <property type="match status" value="1"/>
</dbReference>
<protein>
    <submittedName>
        <fullName evidence="8">Ankyrin repeat protein</fullName>
    </submittedName>
</protein>
<organism evidence="8 9">
    <name type="scientific">Colletotrichum plurivorum</name>
    <dbReference type="NCBI Taxonomy" id="2175906"/>
    <lineage>
        <taxon>Eukaryota</taxon>
        <taxon>Fungi</taxon>
        <taxon>Dikarya</taxon>
        <taxon>Ascomycota</taxon>
        <taxon>Pezizomycotina</taxon>
        <taxon>Sordariomycetes</taxon>
        <taxon>Hypocreomycetidae</taxon>
        <taxon>Glomerellales</taxon>
        <taxon>Glomerellaceae</taxon>
        <taxon>Colletotrichum</taxon>
        <taxon>Colletotrichum orchidearum species complex</taxon>
    </lineage>
</organism>
<feature type="coiled-coil region" evidence="5">
    <location>
        <begin position="541"/>
        <end position="570"/>
    </location>
</feature>
<evidence type="ECO:0000256" key="6">
    <source>
        <dbReference type="SAM" id="MobiDB-lite"/>
    </source>
</evidence>
<evidence type="ECO:0000256" key="1">
    <source>
        <dbReference type="ARBA" id="ARBA00004141"/>
    </source>
</evidence>
<feature type="region of interest" description="Disordered" evidence="6">
    <location>
        <begin position="299"/>
        <end position="382"/>
    </location>
</feature>
<dbReference type="InterPro" id="IPR050829">
    <property type="entry name" value="CorA_MIT"/>
</dbReference>
<evidence type="ECO:0000256" key="5">
    <source>
        <dbReference type="SAM" id="Coils"/>
    </source>
</evidence>
<evidence type="ECO:0000256" key="3">
    <source>
        <dbReference type="ARBA" id="ARBA00022989"/>
    </source>
</evidence>
<evidence type="ECO:0000313" key="9">
    <source>
        <dbReference type="Proteomes" id="UP000654918"/>
    </source>
</evidence>
<feature type="region of interest" description="Disordered" evidence="6">
    <location>
        <begin position="1188"/>
        <end position="1235"/>
    </location>
</feature>
<keyword evidence="2 7" id="KW-0812">Transmembrane</keyword>
<dbReference type="Proteomes" id="UP000654918">
    <property type="component" value="Unassembled WGS sequence"/>
</dbReference>
<proteinExistence type="predicted"/>
<dbReference type="EMBL" id="WIGO01000121">
    <property type="protein sequence ID" value="KAF6828505.1"/>
    <property type="molecule type" value="Genomic_DNA"/>
</dbReference>
<name>A0A8H6KBX6_9PEZI</name>
<dbReference type="GO" id="GO:0046873">
    <property type="term" value="F:metal ion transmembrane transporter activity"/>
    <property type="evidence" value="ECO:0007669"/>
    <property type="project" value="InterPro"/>
</dbReference>
<gene>
    <name evidence="8" type="ORF">CPLU01_08487</name>
</gene>
<feature type="transmembrane region" description="Helical" evidence="7">
    <location>
        <begin position="1078"/>
        <end position="1098"/>
    </location>
</feature>
<sequence length="1235" mass="143575">MSLLLEGPEGQLVWVSAWDFVLVHVLLAISQHPSSHLPSHGLAIPGDCPVNMGDHDNPPTCMSAVEHKAEAVRDWTAHYFGCIEISKRPDFLNRTKNKDFWDEYRKDQRAILKQKDATTESRKLEIDADNKVDKKILSLANDIEAMYKRTDTLRKALGQDECSHLKSTDAQEEDRPTPPNDCNLVHCISSSRMAWQKSASFKRGMELIRKWKKRDETTIDSTTEETNEDVRSAGKPEVYMDAGRVAIREIIKKFAKNGPEAFKTYEKEIAHETYSLKRDIKGYIIQWGIVTKDEALGHDDSSYETTQDSQLASMTEESGLGEDERRTMSNEPEEYESAPTAKHESACNRDRAESRRKSRPATLRRTHDTSVMSKSYYEDNSPSERYLQSFSEDSSEFKGTFPDQRISLEFLLGEKSLPGEKQGILSHDRSKDKVRYIHIPYNNMMWVEEAIAEYFEEKRPGYDGLFSRSGVKTHSDMILRPQYWRGQQHGGRRTLVHARHMRAICERISSKIWDSEDNPENLVLFMPFLHWEEDRKRDKIAKIIEEQSEKHREEREREELEAREKRIEDRTCEAGAVKSDLSPVKHEGTKDRFADAWKKSLSKNKSTTSGRTLTGLAGGVTNVDRIQNERDEKGKRKKWKVSRLDIDDHGRLISKNKLGQYLLDAARLYEAMATYRDRKLLEEYLHKDPPLHPRRTLDQSYYWTLKTTKARDRDQVVYRGTTMNEQNIHRFHEQNEEDCKHRSLRSRLAGKPNDDTSCRDSTIGMYKWDGHWTKMDDFGCEHCRGEIRKVSRVVMVDQLWMWILDKKTIITSFPKRYGTNKQDASGVHKSIRTRIKGARKNQIRSVFDVALIILDECSNTFFDRTKTPPQVMDIFAESIGTLANKQTVLFDHLWHWTQSAAKIYNSTAKWATDDASQLHLSLLNINPEGKLQREIKDIIDELDIMIHVNNKQRDVIKRFTKHVEAMYDPTGEWRDETMSPDGDRSYRSQRQRRDAGSPNPEARKREQEEFSWFRKQAYELIVDVGDRITELEGLRKSAESTSQGIKDLLDLKQQQASILQAWQSVKQADESVRQGRSIMIFTIVTIIFLPLSFMSSVFGMNNSDFGDNHMSFLSQSRYIFSISAGVILVSVIFAFWTFPRTLFWSAYKITETWLLVNTGIYRFWLYSTEKIKYLKSDALLKQLEKQVEDMKGEVKKSRRERKEQRKEKEEEKKEKGGRKVAQSEEKPKGTAKRAR</sequence>
<dbReference type="Pfam" id="PF01544">
    <property type="entry name" value="CorA"/>
    <property type="match status" value="1"/>
</dbReference>
<comment type="subcellular location">
    <subcellularLocation>
        <location evidence="1">Membrane</location>
        <topology evidence="1">Multi-pass membrane protein</topology>
    </subcellularLocation>
</comment>
<evidence type="ECO:0000256" key="2">
    <source>
        <dbReference type="ARBA" id="ARBA00022692"/>
    </source>
</evidence>
<feature type="compositionally biased region" description="Basic and acidic residues" evidence="6">
    <location>
        <begin position="1188"/>
        <end position="1214"/>
    </location>
</feature>
<evidence type="ECO:0000256" key="7">
    <source>
        <dbReference type="SAM" id="Phobius"/>
    </source>
</evidence>
<evidence type="ECO:0000256" key="4">
    <source>
        <dbReference type="ARBA" id="ARBA00023136"/>
    </source>
</evidence>
<keyword evidence="4 7" id="KW-0472">Membrane</keyword>
<feature type="compositionally biased region" description="Polar residues" evidence="6">
    <location>
        <begin position="303"/>
        <end position="316"/>
    </location>
</feature>
<comment type="caution">
    <text evidence="8">The sequence shown here is derived from an EMBL/GenBank/DDBJ whole genome shotgun (WGS) entry which is preliminary data.</text>
</comment>
<feature type="compositionally biased region" description="Basic and acidic residues" evidence="6">
    <location>
        <begin position="341"/>
        <end position="355"/>
    </location>
</feature>
<dbReference type="PANTHER" id="PTHR47685">
    <property type="entry name" value="MAGNESIUM TRANSPORT PROTEIN CORA"/>
    <property type="match status" value="1"/>
</dbReference>
<feature type="region of interest" description="Disordered" evidence="6">
    <location>
        <begin position="971"/>
        <end position="1008"/>
    </location>
</feature>